<proteinExistence type="predicted"/>
<organism evidence="3 4">
    <name type="scientific">Streptomyces huasconensis</name>
    <dbReference type="NCBI Taxonomy" id="1854574"/>
    <lineage>
        <taxon>Bacteria</taxon>
        <taxon>Bacillati</taxon>
        <taxon>Actinomycetota</taxon>
        <taxon>Actinomycetes</taxon>
        <taxon>Kitasatosporales</taxon>
        <taxon>Streptomycetaceae</taxon>
        <taxon>Streptomyces</taxon>
    </lineage>
</organism>
<feature type="chain" id="PRO_5046004116" description="Lipoprotein" evidence="2">
    <location>
        <begin position="27"/>
        <end position="301"/>
    </location>
</feature>
<evidence type="ECO:0000256" key="1">
    <source>
        <dbReference type="SAM" id="MobiDB-lite"/>
    </source>
</evidence>
<reference evidence="3 4" key="1">
    <citation type="submission" date="2024-06" db="EMBL/GenBank/DDBJ databases">
        <title>The Natural Products Discovery Center: Release of the First 8490 Sequenced Strains for Exploring Actinobacteria Biosynthetic Diversity.</title>
        <authorList>
            <person name="Kalkreuter E."/>
            <person name="Kautsar S.A."/>
            <person name="Yang D."/>
            <person name="Bader C.D."/>
            <person name="Teijaro C.N."/>
            <person name="Fluegel L."/>
            <person name="Davis C.M."/>
            <person name="Simpson J.R."/>
            <person name="Lauterbach L."/>
            <person name="Steele A.D."/>
            <person name="Gui C."/>
            <person name="Meng S."/>
            <person name="Li G."/>
            <person name="Viehrig K."/>
            <person name="Ye F."/>
            <person name="Su P."/>
            <person name="Kiefer A.F."/>
            <person name="Nichols A."/>
            <person name="Cepeda A.J."/>
            <person name="Yan W."/>
            <person name="Fan B."/>
            <person name="Jiang Y."/>
            <person name="Adhikari A."/>
            <person name="Zheng C.-J."/>
            <person name="Schuster L."/>
            <person name="Cowan T.M."/>
            <person name="Smanski M.J."/>
            <person name="Chevrette M.G."/>
            <person name="De Carvalho L.P.S."/>
            <person name="Shen B."/>
        </authorList>
    </citation>
    <scope>NUCLEOTIDE SEQUENCE [LARGE SCALE GENOMIC DNA]</scope>
    <source>
        <strain evidence="3 4">NPDC047833</strain>
    </source>
</reference>
<feature type="region of interest" description="Disordered" evidence="1">
    <location>
        <begin position="48"/>
        <end position="67"/>
    </location>
</feature>
<feature type="region of interest" description="Disordered" evidence="1">
    <location>
        <begin position="172"/>
        <end position="196"/>
    </location>
</feature>
<dbReference type="EMBL" id="JBEYRS010000001">
    <property type="protein sequence ID" value="MEW2360962.1"/>
    <property type="molecule type" value="Genomic_DNA"/>
</dbReference>
<comment type="caution">
    <text evidence="3">The sequence shown here is derived from an EMBL/GenBank/DDBJ whole genome shotgun (WGS) entry which is preliminary data.</text>
</comment>
<feature type="signal peptide" evidence="2">
    <location>
        <begin position="1"/>
        <end position="26"/>
    </location>
</feature>
<sequence>MNGRSLKRSRWLRAAALCLATGTAVGTLTSCGSEGEVTYAGGTIEEADRAGTAADGGDKSASGDEGRGRELALKSMELLRTADTVRIGIAMRTQKGHQKVSLHMDRKSNCTGTFDSGPTQRGDFIMIADGSRYVRLTDGALDEINELAARRGPEIANRIRERTALARGKYLKMPKGTSSSGSAAPTNNCDLDKLTGEIGSPELDEVITARPTTRRYGTDVTPLAEKKDGEETTVYVAATGEPYILGVEVKKSGGMFADDQTMSMRMSDYDEPVAAVAPAPGLTVDISRIRPGSPDGSLFEV</sequence>
<protein>
    <recommendedName>
        <fullName evidence="5">Lipoprotein</fullName>
    </recommendedName>
</protein>
<dbReference type="Gene3D" id="2.50.20.20">
    <property type="match status" value="1"/>
</dbReference>
<dbReference type="Proteomes" id="UP001553843">
    <property type="component" value="Unassembled WGS sequence"/>
</dbReference>
<keyword evidence="4" id="KW-1185">Reference proteome</keyword>
<feature type="compositionally biased region" description="Polar residues" evidence="1">
    <location>
        <begin position="176"/>
        <end position="189"/>
    </location>
</feature>
<keyword evidence="2" id="KW-0732">Signal</keyword>
<name>A0ABV3LRJ6_9ACTN</name>
<evidence type="ECO:0000313" key="3">
    <source>
        <dbReference type="EMBL" id="MEW2360962.1"/>
    </source>
</evidence>
<evidence type="ECO:0000313" key="4">
    <source>
        <dbReference type="Proteomes" id="UP001553843"/>
    </source>
</evidence>
<evidence type="ECO:0000256" key="2">
    <source>
        <dbReference type="SAM" id="SignalP"/>
    </source>
</evidence>
<evidence type="ECO:0008006" key="5">
    <source>
        <dbReference type="Google" id="ProtNLM"/>
    </source>
</evidence>
<accession>A0ABV3LRJ6</accession>
<gene>
    <name evidence="3" type="ORF">AB0887_03150</name>
</gene>
<dbReference type="RefSeq" id="WP_359776477.1">
    <property type="nucleotide sequence ID" value="NZ_JBEYRR010000003.1"/>
</dbReference>
<feature type="compositionally biased region" description="Basic and acidic residues" evidence="1">
    <location>
        <begin position="56"/>
        <end position="67"/>
    </location>
</feature>
<dbReference type="PROSITE" id="PS51257">
    <property type="entry name" value="PROKAR_LIPOPROTEIN"/>
    <property type="match status" value="1"/>
</dbReference>